<dbReference type="OrthoDB" id="406152at2759"/>
<dbReference type="InterPro" id="IPR029063">
    <property type="entry name" value="SAM-dependent_MTases_sf"/>
</dbReference>
<dbReference type="Pfam" id="PF00018">
    <property type="entry name" value="SH3_1"/>
    <property type="match status" value="2"/>
</dbReference>
<dbReference type="PANTHER" id="PTHR45875">
    <property type="entry name" value="METHYLTRANSFERASE N6AMT1"/>
    <property type="match status" value="1"/>
</dbReference>
<dbReference type="InterPro" id="IPR036028">
    <property type="entry name" value="SH3-like_dom_sf"/>
</dbReference>
<evidence type="ECO:0000256" key="10">
    <source>
        <dbReference type="SAM" id="MobiDB-lite"/>
    </source>
</evidence>
<feature type="compositionally biased region" description="Basic and acidic residues" evidence="10">
    <location>
        <begin position="592"/>
        <end position="609"/>
    </location>
</feature>
<feature type="region of interest" description="Disordered" evidence="10">
    <location>
        <begin position="210"/>
        <end position="238"/>
    </location>
</feature>
<dbReference type="GO" id="GO:0005634">
    <property type="term" value="C:nucleus"/>
    <property type="evidence" value="ECO:0007669"/>
    <property type="project" value="UniProtKB-SubCell"/>
</dbReference>
<evidence type="ECO:0000256" key="6">
    <source>
        <dbReference type="ARBA" id="ARBA00022691"/>
    </source>
</evidence>
<feature type="domain" description="SH3" evidence="11">
    <location>
        <begin position="81"/>
        <end position="139"/>
    </location>
</feature>
<dbReference type="Proteomes" id="UP000242875">
    <property type="component" value="Unassembled WGS sequence"/>
</dbReference>
<organism evidence="12 13">
    <name type="scientific">Bifiguratus adelaidae</name>
    <dbReference type="NCBI Taxonomy" id="1938954"/>
    <lineage>
        <taxon>Eukaryota</taxon>
        <taxon>Fungi</taxon>
        <taxon>Fungi incertae sedis</taxon>
        <taxon>Mucoromycota</taxon>
        <taxon>Mucoromycotina</taxon>
        <taxon>Endogonomycetes</taxon>
        <taxon>Endogonales</taxon>
        <taxon>Endogonales incertae sedis</taxon>
        <taxon>Bifiguratus</taxon>
    </lineage>
</organism>
<comment type="similarity">
    <text evidence="2">Belongs to the eukaryotic/archaeal PrmC-related family.</text>
</comment>
<dbReference type="SUPFAM" id="SSF53335">
    <property type="entry name" value="S-adenosyl-L-methionine-dependent methyltransferases"/>
    <property type="match status" value="1"/>
</dbReference>
<feature type="region of interest" description="Disordered" evidence="10">
    <location>
        <begin position="32"/>
        <end position="78"/>
    </location>
</feature>
<dbReference type="SMART" id="SM00326">
    <property type="entry name" value="SH3"/>
    <property type="match status" value="3"/>
</dbReference>
<feature type="compositionally biased region" description="Polar residues" evidence="10">
    <location>
        <begin position="504"/>
        <end position="513"/>
    </location>
</feature>
<feature type="compositionally biased region" description="Polar residues" evidence="10">
    <location>
        <begin position="427"/>
        <end position="441"/>
    </location>
</feature>
<feature type="compositionally biased region" description="Acidic residues" evidence="10">
    <location>
        <begin position="612"/>
        <end position="627"/>
    </location>
</feature>
<dbReference type="PANTHER" id="PTHR45875:SF1">
    <property type="entry name" value="METHYLTRANSFERASE N6AMT1"/>
    <property type="match status" value="1"/>
</dbReference>
<comment type="caution">
    <text evidence="12">The sequence shown here is derived from an EMBL/GenBank/DDBJ whole genome shotgun (WGS) entry which is preliminary data.</text>
</comment>
<reference evidence="12 13" key="1">
    <citation type="journal article" date="2017" name="Mycologia">
        <title>Bifiguratus adelaidae, gen. et sp. nov., a new member of Mucoromycotina in endophytic and soil-dwelling habitats.</title>
        <authorList>
            <person name="Torres-Cruz T.J."/>
            <person name="Billingsley Tobias T.L."/>
            <person name="Almatruk M."/>
            <person name="Hesse C."/>
            <person name="Kuske C.R."/>
            <person name="Desiro A."/>
            <person name="Benucci G.M."/>
            <person name="Bonito G."/>
            <person name="Stajich J.E."/>
            <person name="Dunlap C."/>
            <person name="Arnold A.E."/>
            <person name="Porras-Alfaro A."/>
        </authorList>
    </citation>
    <scope>NUCLEOTIDE SEQUENCE [LARGE SCALE GENOMIC DNA]</scope>
    <source>
        <strain evidence="12 13">AZ0501</strain>
    </source>
</reference>
<dbReference type="AlphaFoldDB" id="A0A261Y6Z5"/>
<dbReference type="Gene3D" id="3.40.50.150">
    <property type="entry name" value="Vaccinia Virus protein VP39"/>
    <property type="match status" value="1"/>
</dbReference>
<feature type="compositionally biased region" description="Polar residues" evidence="10">
    <location>
        <begin position="339"/>
        <end position="350"/>
    </location>
</feature>
<dbReference type="CDD" id="cd00174">
    <property type="entry name" value="SH3"/>
    <property type="match status" value="2"/>
</dbReference>
<sequence length="1010" mass="108104">MRDKFVKAYSVYEAQREDELSLSVGDTIKVTNDSEPDWWTGEKEDGSSGWFPSNFVSPAEPSAPAEGEATAEEETNSGVLSTPVYARVEEEYVASESDELTLRLGGIVTVLEKHEGWWKGEMNGKVGMFPAEYVTEIEVPHTTGSGIAEAGAEGAEGEEAHKQQKPAFKLAAFGVKQGGLGSLFAGGGMPALRKSGRKESLEVAPQIAVKEPETKGPEPVQGETGPAPEAFPVPNEPAPAEPIAEAAPPIPASRPPAPIKRSTGTATKAIATHRYDAANDDELSLIKGEIITIVDMDADEGWWRGTNERGIQGVFPENFVKVIEEDDEDEPPPPPIRTRSPQANRQSQLSDIPPPLPGGRPSSMAGKRSSTGAEGVQIQVPPTRTSTSSSQEAERPFSSSQERPRSMGMSPEMRSNSGHPTGPPSPISTQASRMSTASIGSRASVDGVAAGLAKPPKVPNRSSTHGPPSAGSFHDAPLSPSAPKSPSAPSEQEIRPVMPPRPGSHSNLPSQEETLAPPPRVPARPGVGEEKIPPPSQIPVPPETQEHVMSEEPEEVVQEELEMPEQGTMAKNLAAADQEILAEIEKDEEGLEMPKEDIPMPTRIEKASVEYEGQEPEEEGEGEEEDRPIESVIHPDEPVEEPPKPTLPDVPAGPRLVAPARARPAKGRRGPSEEAAKPVEPGLSAQLASDVSQEPEPVKEEPTAEARTGPAPPAKPVKPIFVKYATPLAGISKDAPPPSLKPSTGRRPWERKEEDKPQKAEEPSSSPPTGGVGALRNRFAQQAATPPQDTFVPSSTRNHVKTELDKLRKEFEVLLEEERAARRALEEKLEAFMNVYEPAEDTFLFLDALEGEADAIRARHPSVCLEIGSGSGCISAFLAKLAGPALYICTDLNKKAAIATVKTSIANSVPLDVIRTSLVDGLVPRLNKRVDILTMNPPYAVTPSEEVGSQSIVASWAGGVDGRQVIDAVLPKVKHLLSPGGVFYLLVIEENKPKEIMEMMKTMGFESSVP</sequence>
<feature type="domain" description="SH3" evidence="11">
    <location>
        <begin position="264"/>
        <end position="325"/>
    </location>
</feature>
<feature type="compositionally biased region" description="Low complexity" evidence="10">
    <location>
        <begin position="476"/>
        <end position="490"/>
    </location>
</feature>
<evidence type="ECO:0000256" key="5">
    <source>
        <dbReference type="ARBA" id="ARBA00022679"/>
    </source>
</evidence>
<evidence type="ECO:0000313" key="13">
    <source>
        <dbReference type="Proteomes" id="UP000242875"/>
    </source>
</evidence>
<evidence type="ECO:0000256" key="9">
    <source>
        <dbReference type="SAM" id="Coils"/>
    </source>
</evidence>
<feature type="compositionally biased region" description="Low complexity" evidence="10">
    <location>
        <begin position="652"/>
        <end position="662"/>
    </location>
</feature>
<feature type="coiled-coil region" evidence="9">
    <location>
        <begin position="797"/>
        <end position="835"/>
    </location>
</feature>
<dbReference type="GO" id="GO:0035657">
    <property type="term" value="C:eRF1 methyltransferase complex"/>
    <property type="evidence" value="ECO:0007669"/>
    <property type="project" value="TreeGrafter"/>
</dbReference>
<keyword evidence="3 8" id="KW-0728">SH3 domain</keyword>
<dbReference type="CDD" id="cd02440">
    <property type="entry name" value="AdoMet_MTases"/>
    <property type="match status" value="1"/>
</dbReference>
<dbReference type="SUPFAM" id="SSF50044">
    <property type="entry name" value="SH3-domain"/>
    <property type="match status" value="3"/>
</dbReference>
<comment type="subcellular location">
    <subcellularLocation>
        <location evidence="1">Nucleus</location>
    </subcellularLocation>
</comment>
<name>A0A261Y6Z5_9FUNG</name>
<dbReference type="PROSITE" id="PS50002">
    <property type="entry name" value="SH3"/>
    <property type="match status" value="3"/>
</dbReference>
<dbReference type="InterPro" id="IPR052190">
    <property type="entry name" value="Euk-Arch_PrmC-MTase"/>
</dbReference>
<keyword evidence="7" id="KW-0539">Nucleus</keyword>
<dbReference type="Pfam" id="PF14604">
    <property type="entry name" value="SH3_9"/>
    <property type="match status" value="1"/>
</dbReference>
<evidence type="ECO:0000256" key="2">
    <source>
        <dbReference type="ARBA" id="ARBA00006149"/>
    </source>
</evidence>
<protein>
    <recommendedName>
        <fullName evidence="11">SH3 domain-containing protein</fullName>
    </recommendedName>
</protein>
<feature type="compositionally biased region" description="Acidic residues" evidence="10">
    <location>
        <begin position="551"/>
        <end position="563"/>
    </location>
</feature>
<evidence type="ECO:0000256" key="1">
    <source>
        <dbReference type="ARBA" id="ARBA00004123"/>
    </source>
</evidence>
<keyword evidence="13" id="KW-1185">Reference proteome</keyword>
<feature type="compositionally biased region" description="Pro residues" evidence="10">
    <location>
        <begin position="229"/>
        <end position="238"/>
    </location>
</feature>
<accession>A0A261Y6Z5</accession>
<evidence type="ECO:0000256" key="4">
    <source>
        <dbReference type="ARBA" id="ARBA00022603"/>
    </source>
</evidence>
<keyword evidence="9" id="KW-0175">Coiled coil</keyword>
<dbReference type="GO" id="GO:0008276">
    <property type="term" value="F:protein methyltransferase activity"/>
    <property type="evidence" value="ECO:0007669"/>
    <property type="project" value="TreeGrafter"/>
</dbReference>
<keyword evidence="6" id="KW-0949">S-adenosyl-L-methionine</keyword>
<evidence type="ECO:0000259" key="11">
    <source>
        <dbReference type="PROSITE" id="PS50002"/>
    </source>
</evidence>
<feature type="compositionally biased region" description="Basic and acidic residues" evidence="10">
    <location>
        <begin position="633"/>
        <end position="643"/>
    </location>
</feature>
<proteinExistence type="inferred from homology"/>
<feature type="region of interest" description="Disordered" evidence="10">
    <location>
        <begin position="306"/>
        <end position="565"/>
    </location>
</feature>
<evidence type="ECO:0000256" key="3">
    <source>
        <dbReference type="ARBA" id="ARBA00022443"/>
    </source>
</evidence>
<dbReference type="GO" id="GO:0032259">
    <property type="term" value="P:methylation"/>
    <property type="evidence" value="ECO:0007669"/>
    <property type="project" value="UniProtKB-KW"/>
</dbReference>
<dbReference type="EMBL" id="MVBO01000004">
    <property type="protein sequence ID" value="OZJ06369.1"/>
    <property type="molecule type" value="Genomic_DNA"/>
</dbReference>
<feature type="domain" description="SH3" evidence="11">
    <location>
        <begin position="1"/>
        <end position="61"/>
    </location>
</feature>
<dbReference type="InterPro" id="IPR001452">
    <property type="entry name" value="SH3_domain"/>
</dbReference>
<dbReference type="GO" id="GO:0008757">
    <property type="term" value="F:S-adenosylmethionine-dependent methyltransferase activity"/>
    <property type="evidence" value="ECO:0007669"/>
    <property type="project" value="TreeGrafter"/>
</dbReference>
<gene>
    <name evidence="12" type="ORF">BZG36_00757</name>
</gene>
<evidence type="ECO:0000256" key="7">
    <source>
        <dbReference type="ARBA" id="ARBA00023242"/>
    </source>
</evidence>
<feature type="compositionally biased region" description="Polar residues" evidence="10">
    <location>
        <begin position="380"/>
        <end position="401"/>
    </location>
</feature>
<keyword evidence="5" id="KW-0808">Transferase</keyword>
<feature type="compositionally biased region" description="Basic and acidic residues" evidence="10">
    <location>
        <begin position="747"/>
        <end position="762"/>
    </location>
</feature>
<dbReference type="Gene3D" id="2.30.30.40">
    <property type="entry name" value="SH3 Domains"/>
    <property type="match status" value="3"/>
</dbReference>
<evidence type="ECO:0000313" key="12">
    <source>
        <dbReference type="EMBL" id="OZJ06369.1"/>
    </source>
</evidence>
<dbReference type="PRINTS" id="PR00452">
    <property type="entry name" value="SH3DOMAIN"/>
</dbReference>
<evidence type="ECO:0000256" key="8">
    <source>
        <dbReference type="PROSITE-ProRule" id="PRU00192"/>
    </source>
</evidence>
<keyword evidence="4" id="KW-0489">Methyltransferase</keyword>
<feature type="compositionally biased region" description="Low complexity" evidence="10">
    <location>
        <begin position="57"/>
        <end position="68"/>
    </location>
</feature>
<feature type="compositionally biased region" description="Pro residues" evidence="10">
    <location>
        <begin position="533"/>
        <end position="542"/>
    </location>
</feature>
<feature type="region of interest" description="Disordered" evidence="10">
    <location>
        <begin position="585"/>
        <end position="774"/>
    </location>
</feature>
<dbReference type="FunFam" id="3.40.50.150:FF:000077">
    <property type="entry name" value="HemK methyltransferase family member 2"/>
    <property type="match status" value="1"/>
</dbReference>